<keyword evidence="2" id="KW-0349">Heme</keyword>
<reference evidence="4" key="1">
    <citation type="submission" date="2016-11" db="UniProtKB">
        <authorList>
            <consortium name="WormBaseParasite"/>
        </authorList>
    </citation>
    <scope>IDENTIFICATION</scope>
</reference>
<dbReference type="PROSITE" id="PS50292">
    <property type="entry name" value="PEROXIDASE_3"/>
    <property type="match status" value="1"/>
</dbReference>
<feature type="binding site" description="axial binding residue" evidence="2">
    <location>
        <position position="312"/>
    </location>
    <ligand>
        <name>heme b</name>
        <dbReference type="ChEBI" id="CHEBI:60344"/>
    </ligand>
    <ligandPart>
        <name>Fe</name>
        <dbReference type="ChEBI" id="CHEBI:18248"/>
    </ligandPart>
</feature>
<dbReference type="PANTHER" id="PTHR11475:SF22">
    <property type="entry name" value="PEROXIDASE SKPO-1"/>
    <property type="match status" value="1"/>
</dbReference>
<sequence length="507" mass="56046">MQHSDACGSRLLPSAYDDEINALVASITRRRPNPREVSIFLLSSHHTIGSHANSMLMQFGQKSHLCQFVSHDITKNALSPMCTCQTGGPMCANVLMPPNDGRARSCIPFTRSFQVCGTGIPGRPREQYNENTAYIDGSLVYSSEAITLRSLRIGAMLRTNIVNGRVFPPNNGRDSMTAGDSRATIFLGLAAMHTTFLRLHNNLAAALMNMNRHWNQDRVFQETRKIVGSIIQVITYQEFLPALIGPFHARLVPPYRKSDAVKTPSRGTNHLYCTSLSTICCLQASLILSNLYDANVNPAVINEFAGAAYRLHGMIQETYPLIGSNFESRGQVPFLNGVGRIEQVLATIDAVYRGFIATPARNPQRITTSVTEQLFSGDGDMATFNIQRGRDHGFRSYNEYRKLCQLKPVKSFEEWPEVSDSAVQNRIAQLYQTPDDLDLYVGGIIEEPIDGSAVGPTFACIIAEQFVRLRDGDSMTRIVPSAFTIDRGQQAVPCSSIVGLDLSAWKD</sequence>
<keyword evidence="2" id="KW-0408">Iron</keyword>
<evidence type="ECO:0000256" key="2">
    <source>
        <dbReference type="PIRSR" id="PIRSR619791-2"/>
    </source>
</evidence>
<dbReference type="InterPro" id="IPR019791">
    <property type="entry name" value="Haem_peroxidase_animal"/>
</dbReference>
<keyword evidence="2" id="KW-0479">Metal-binding</keyword>
<dbReference type="Proteomes" id="UP000095283">
    <property type="component" value="Unplaced"/>
</dbReference>
<dbReference type="InterPro" id="IPR010255">
    <property type="entry name" value="Haem_peroxidase_sf"/>
</dbReference>
<accession>A0A1I7XPE8</accession>
<proteinExistence type="predicted"/>
<dbReference type="PRINTS" id="PR00457">
    <property type="entry name" value="ANPEROXIDASE"/>
</dbReference>
<dbReference type="GO" id="GO:0004601">
    <property type="term" value="F:peroxidase activity"/>
    <property type="evidence" value="ECO:0007669"/>
    <property type="project" value="UniProtKB-KW"/>
</dbReference>
<dbReference type="SUPFAM" id="SSF48113">
    <property type="entry name" value="Heme-dependent peroxidases"/>
    <property type="match status" value="1"/>
</dbReference>
<dbReference type="AlphaFoldDB" id="A0A1I7XPE8"/>
<dbReference type="WBParaSite" id="Hba_19652">
    <property type="protein sequence ID" value="Hba_19652"/>
    <property type="gene ID" value="Hba_19652"/>
</dbReference>
<dbReference type="InterPro" id="IPR037120">
    <property type="entry name" value="Haem_peroxidase_sf_animal"/>
</dbReference>
<dbReference type="PANTHER" id="PTHR11475">
    <property type="entry name" value="OXIDASE/PEROXIDASE"/>
    <property type="match status" value="1"/>
</dbReference>
<dbReference type="Gene3D" id="1.10.640.10">
    <property type="entry name" value="Haem peroxidase domain superfamily, animal type"/>
    <property type="match status" value="1"/>
</dbReference>
<evidence type="ECO:0000313" key="3">
    <source>
        <dbReference type="Proteomes" id="UP000095283"/>
    </source>
</evidence>
<dbReference type="Pfam" id="PF03098">
    <property type="entry name" value="An_peroxidase"/>
    <property type="match status" value="1"/>
</dbReference>
<evidence type="ECO:0000313" key="4">
    <source>
        <dbReference type="WBParaSite" id="Hba_19652"/>
    </source>
</evidence>
<name>A0A1I7XPE8_HETBA</name>
<keyword evidence="3" id="KW-1185">Reference proteome</keyword>
<protein>
    <submittedName>
        <fullName evidence="4">Animal hem peroxidase</fullName>
    </submittedName>
</protein>
<dbReference type="GO" id="GO:0005615">
    <property type="term" value="C:extracellular space"/>
    <property type="evidence" value="ECO:0007669"/>
    <property type="project" value="TreeGrafter"/>
</dbReference>
<keyword evidence="1" id="KW-0575">Peroxidase</keyword>
<dbReference type="GO" id="GO:0046872">
    <property type="term" value="F:metal ion binding"/>
    <property type="evidence" value="ECO:0007669"/>
    <property type="project" value="UniProtKB-KW"/>
</dbReference>
<dbReference type="GO" id="GO:0020037">
    <property type="term" value="F:heme binding"/>
    <property type="evidence" value="ECO:0007669"/>
    <property type="project" value="InterPro"/>
</dbReference>
<evidence type="ECO:0000256" key="1">
    <source>
        <dbReference type="ARBA" id="ARBA00022559"/>
    </source>
</evidence>
<keyword evidence="1" id="KW-0560">Oxidoreductase</keyword>
<dbReference type="GO" id="GO:0006979">
    <property type="term" value="P:response to oxidative stress"/>
    <property type="evidence" value="ECO:0007669"/>
    <property type="project" value="InterPro"/>
</dbReference>
<organism evidence="3 4">
    <name type="scientific">Heterorhabditis bacteriophora</name>
    <name type="common">Entomopathogenic nematode worm</name>
    <dbReference type="NCBI Taxonomy" id="37862"/>
    <lineage>
        <taxon>Eukaryota</taxon>
        <taxon>Metazoa</taxon>
        <taxon>Ecdysozoa</taxon>
        <taxon>Nematoda</taxon>
        <taxon>Chromadorea</taxon>
        <taxon>Rhabditida</taxon>
        <taxon>Rhabditina</taxon>
        <taxon>Rhabditomorpha</taxon>
        <taxon>Strongyloidea</taxon>
        <taxon>Heterorhabditidae</taxon>
        <taxon>Heterorhabditis</taxon>
    </lineage>
</organism>